<evidence type="ECO:0000313" key="2">
    <source>
        <dbReference type="Proteomes" id="UP000308197"/>
    </source>
</evidence>
<proteinExistence type="predicted"/>
<name>A0A5C3PX79_9APHY</name>
<accession>A0A5C3PX79</accession>
<dbReference type="AlphaFoldDB" id="A0A5C3PX79"/>
<gene>
    <name evidence="1" type="ORF">K466DRAFT_370616</name>
</gene>
<dbReference type="EMBL" id="ML211039">
    <property type="protein sequence ID" value="TFK90673.1"/>
    <property type="molecule type" value="Genomic_DNA"/>
</dbReference>
<reference evidence="1 2" key="1">
    <citation type="journal article" date="2019" name="Nat. Ecol. Evol.">
        <title>Megaphylogeny resolves global patterns of mushroom evolution.</title>
        <authorList>
            <person name="Varga T."/>
            <person name="Krizsan K."/>
            <person name="Foldi C."/>
            <person name="Dima B."/>
            <person name="Sanchez-Garcia M."/>
            <person name="Sanchez-Ramirez S."/>
            <person name="Szollosi G.J."/>
            <person name="Szarkandi J.G."/>
            <person name="Papp V."/>
            <person name="Albert L."/>
            <person name="Andreopoulos W."/>
            <person name="Angelini C."/>
            <person name="Antonin V."/>
            <person name="Barry K.W."/>
            <person name="Bougher N.L."/>
            <person name="Buchanan P."/>
            <person name="Buyck B."/>
            <person name="Bense V."/>
            <person name="Catcheside P."/>
            <person name="Chovatia M."/>
            <person name="Cooper J."/>
            <person name="Damon W."/>
            <person name="Desjardin D."/>
            <person name="Finy P."/>
            <person name="Geml J."/>
            <person name="Haridas S."/>
            <person name="Hughes K."/>
            <person name="Justo A."/>
            <person name="Karasinski D."/>
            <person name="Kautmanova I."/>
            <person name="Kiss B."/>
            <person name="Kocsube S."/>
            <person name="Kotiranta H."/>
            <person name="LaButti K.M."/>
            <person name="Lechner B.E."/>
            <person name="Liimatainen K."/>
            <person name="Lipzen A."/>
            <person name="Lukacs Z."/>
            <person name="Mihaltcheva S."/>
            <person name="Morgado L.N."/>
            <person name="Niskanen T."/>
            <person name="Noordeloos M.E."/>
            <person name="Ohm R.A."/>
            <person name="Ortiz-Santana B."/>
            <person name="Ovrebo C."/>
            <person name="Racz N."/>
            <person name="Riley R."/>
            <person name="Savchenko A."/>
            <person name="Shiryaev A."/>
            <person name="Soop K."/>
            <person name="Spirin V."/>
            <person name="Szebenyi C."/>
            <person name="Tomsovsky M."/>
            <person name="Tulloss R.E."/>
            <person name="Uehling J."/>
            <person name="Grigoriev I.V."/>
            <person name="Vagvolgyi C."/>
            <person name="Papp T."/>
            <person name="Martin F.M."/>
            <person name="Miettinen O."/>
            <person name="Hibbett D.S."/>
            <person name="Nagy L.G."/>
        </authorList>
    </citation>
    <scope>NUCLEOTIDE SEQUENCE [LARGE SCALE GENOMIC DNA]</scope>
    <source>
        <strain evidence="1 2">HHB13444</strain>
    </source>
</reference>
<dbReference type="Proteomes" id="UP000308197">
    <property type="component" value="Unassembled WGS sequence"/>
</dbReference>
<sequence>MPNEAREMQQHPAGHETLRQCVPSELGTAALWGRVRGRGIRHGPFYHQRHCIQWAGVDPSEETAHFRRVYVMCPSRVGVGVGVRDAGQREHARARRSDSAELLGCECVRRSPVGLDVRRSALVSATRASALESHPVPLLVGLRQCQCTRGRPPV</sequence>
<organism evidence="1 2">
    <name type="scientific">Polyporus arcularius HHB13444</name>
    <dbReference type="NCBI Taxonomy" id="1314778"/>
    <lineage>
        <taxon>Eukaryota</taxon>
        <taxon>Fungi</taxon>
        <taxon>Dikarya</taxon>
        <taxon>Basidiomycota</taxon>
        <taxon>Agaricomycotina</taxon>
        <taxon>Agaricomycetes</taxon>
        <taxon>Polyporales</taxon>
        <taxon>Polyporaceae</taxon>
        <taxon>Polyporus</taxon>
    </lineage>
</organism>
<protein>
    <submittedName>
        <fullName evidence="1">Uncharacterized protein</fullName>
    </submittedName>
</protein>
<dbReference type="InParanoid" id="A0A5C3PX79"/>
<evidence type="ECO:0000313" key="1">
    <source>
        <dbReference type="EMBL" id="TFK90673.1"/>
    </source>
</evidence>
<keyword evidence="2" id="KW-1185">Reference proteome</keyword>